<name>A0A835YGY1_9CHLO</name>
<feature type="region of interest" description="Disordered" evidence="2">
    <location>
        <begin position="326"/>
        <end position="350"/>
    </location>
</feature>
<keyword evidence="4" id="KW-1185">Reference proteome</keyword>
<gene>
    <name evidence="3" type="ORF">HYH03_000829</name>
</gene>
<dbReference type="PANTHER" id="PTHR47466:SF1">
    <property type="entry name" value="METALLOPROTEASE MEP1 (AFU_ORTHOLOGUE AFUA_1G07730)-RELATED"/>
    <property type="match status" value="1"/>
</dbReference>
<dbReference type="GO" id="GO:0008237">
    <property type="term" value="F:metallopeptidase activity"/>
    <property type="evidence" value="ECO:0007669"/>
    <property type="project" value="InterPro"/>
</dbReference>
<dbReference type="Gene3D" id="3.40.390.10">
    <property type="entry name" value="Collagenase (Catalytic Domain)"/>
    <property type="match status" value="1"/>
</dbReference>
<organism evidence="3 4">
    <name type="scientific">Edaphochlamys debaryana</name>
    <dbReference type="NCBI Taxonomy" id="47281"/>
    <lineage>
        <taxon>Eukaryota</taxon>
        <taxon>Viridiplantae</taxon>
        <taxon>Chlorophyta</taxon>
        <taxon>core chlorophytes</taxon>
        <taxon>Chlorophyceae</taxon>
        <taxon>CS clade</taxon>
        <taxon>Chlamydomonadales</taxon>
        <taxon>Chlamydomonadales incertae sedis</taxon>
        <taxon>Edaphochlamys</taxon>
    </lineage>
</organism>
<sequence>MGPPLVADPDAADLVTAELVLDVALSLERITQLLLKLASSMPSGGHTEPLREVAGVPLGGGSGQLGFLVSRPYEPLVVGEADQYGMWQPPQQQRVTGWGPGFSGGPDAGRRRGLQEPFRLDRSGGDVLGRRLAPLFPLPPGFVPTDPAAQPNVLVPTVWHFLSYRDDDGSLGPPGIRGACAAATRMTALANQRLAGSGFAVAVRECRADPEGYRYLLKPSRDAWLACAPASDDYFYDTCGSIIRTSVVDFPRSINIYVAGEMPPSTMWGYGFVPGAADDPFWGHIGLLWDTVSPDSQNSPDAYESGAFTLLHELLHHWGLPHTFPPEGTPANTSCEQDADASRGVRDTPTVSAPVWSQPWATAAFFSCLRTWEAPPLQGDWGASASAASARAAAAGFADDQLSRFDSCPQRPGFDQLGNYMTYSWPVCLAALGHVTPDQVALMHAMTAHVNPDMYGWGQCASTATTTAAAFAGPATA</sequence>
<evidence type="ECO:0008006" key="5">
    <source>
        <dbReference type="Google" id="ProtNLM"/>
    </source>
</evidence>
<evidence type="ECO:0000256" key="1">
    <source>
        <dbReference type="ARBA" id="ARBA00008721"/>
    </source>
</evidence>
<dbReference type="Proteomes" id="UP000612055">
    <property type="component" value="Unassembled WGS sequence"/>
</dbReference>
<proteinExistence type="inferred from homology"/>
<dbReference type="PANTHER" id="PTHR47466">
    <property type="match status" value="1"/>
</dbReference>
<evidence type="ECO:0000256" key="2">
    <source>
        <dbReference type="SAM" id="MobiDB-lite"/>
    </source>
</evidence>
<dbReference type="OrthoDB" id="556810at2759"/>
<protein>
    <recommendedName>
        <fullName evidence="5">Peptidase M43 pregnancy-associated plasma-A domain-containing protein</fullName>
    </recommendedName>
</protein>
<feature type="compositionally biased region" description="Basic and acidic residues" evidence="2">
    <location>
        <begin position="108"/>
        <end position="120"/>
    </location>
</feature>
<evidence type="ECO:0000313" key="3">
    <source>
        <dbReference type="EMBL" id="KAG2501008.1"/>
    </source>
</evidence>
<accession>A0A835YGY1</accession>
<comment type="caution">
    <text evidence="3">The sequence shown here is derived from an EMBL/GenBank/DDBJ whole genome shotgun (WGS) entry which is preliminary data.</text>
</comment>
<feature type="region of interest" description="Disordered" evidence="2">
    <location>
        <begin position="99"/>
        <end position="120"/>
    </location>
</feature>
<dbReference type="AlphaFoldDB" id="A0A835YGY1"/>
<evidence type="ECO:0000313" key="4">
    <source>
        <dbReference type="Proteomes" id="UP000612055"/>
    </source>
</evidence>
<reference evidence="3" key="1">
    <citation type="journal article" date="2020" name="bioRxiv">
        <title>Comparative genomics of Chlamydomonas.</title>
        <authorList>
            <person name="Craig R.J."/>
            <person name="Hasan A.R."/>
            <person name="Ness R.W."/>
            <person name="Keightley P.D."/>
        </authorList>
    </citation>
    <scope>NUCLEOTIDE SEQUENCE</scope>
    <source>
        <strain evidence="3">CCAP 11/70</strain>
    </source>
</reference>
<comment type="similarity">
    <text evidence="1">Belongs to the peptidase M43B family.</text>
</comment>
<dbReference type="InterPro" id="IPR024079">
    <property type="entry name" value="MetalloPept_cat_dom_sf"/>
</dbReference>
<dbReference type="SUPFAM" id="SSF55486">
    <property type="entry name" value="Metalloproteases ('zincins'), catalytic domain"/>
    <property type="match status" value="1"/>
</dbReference>
<dbReference type="EMBL" id="JAEHOE010000002">
    <property type="protein sequence ID" value="KAG2501008.1"/>
    <property type="molecule type" value="Genomic_DNA"/>
</dbReference>